<dbReference type="GO" id="GO:0008081">
    <property type="term" value="F:phosphoric diester hydrolase activity"/>
    <property type="evidence" value="ECO:0007669"/>
    <property type="project" value="InterPro"/>
</dbReference>
<dbReference type="SUPFAM" id="SSF51695">
    <property type="entry name" value="PLC-like phosphodiesterases"/>
    <property type="match status" value="1"/>
</dbReference>
<accession>A0A1M7M3V6</accession>
<evidence type="ECO:0000313" key="3">
    <source>
        <dbReference type="EMBL" id="SHM85359.1"/>
    </source>
</evidence>
<feature type="domain" description="GP-PDE" evidence="2">
    <location>
        <begin position="371"/>
        <end position="602"/>
    </location>
</feature>
<sequence>MNEVKEKLRTKVREFSPIGIIKSTIQLIKYNRKSLFLFTLLYKTITLLIMLPLLSLCFNFVLGKSGYSYITTENLLAVVTNPVTIILVVLLLILLAIFATIEVGALIACFQCSRESKKISARHMLFVGVVNTVRIVSLRKIMYLLYVVVMVPIVNCLLIILSANNASIPSYIIKTLFHSKYFRLIAGIVILIIFVITILSLFTSHFCVGERKGFKASVKNSIRLMKRRKLRTVWYLLVWNVLIAGSLFFIYLLVMILIAAGVVVFVKSSLVLVMFLSILDKVNLFVLLVLGMIGVLSNMAVISAMYYRYKKENGEDVRIGALRTKEYRETKNKTKRLLGVLVTAVFVVNTIYFYNLFYNGVFGAEDALSPIKITSHRGNSISAPENTMESISSAVEELADYAEIDVQETKDGTVVLLHDPSLKRTTGVNKYIWELTYDEVLELDAGSWFSKEFANAKIPTLEEILQYCKGKINLNIELKLNGHSQDLETKVVNLIEQYGFERQCVITSATYESLVNVKKLNPDLKTGYIMSVVYGNFYDKEYIDFFSMKSSFITQRVVKEAHSRGKEIHAWTVNTKNEMDRLKNMGVDNIITDKPVKAREILYSKVANQSIQDLIKRVVNQ</sequence>
<reference evidence="3 4" key="1">
    <citation type="submission" date="2016-11" db="EMBL/GenBank/DDBJ databases">
        <authorList>
            <person name="Jaros S."/>
            <person name="Januszkiewicz K."/>
            <person name="Wedrychowicz H."/>
        </authorList>
    </citation>
    <scope>NUCLEOTIDE SEQUENCE [LARGE SCALE GENOMIC DNA]</scope>
    <source>
        <strain evidence="3 4">DSM 15930</strain>
    </source>
</reference>
<dbReference type="Gene3D" id="3.20.20.190">
    <property type="entry name" value="Phosphatidylinositol (PI) phosphodiesterase"/>
    <property type="match status" value="1"/>
</dbReference>
<feature type="transmembrane region" description="Helical" evidence="1">
    <location>
        <begin position="233"/>
        <end position="264"/>
    </location>
</feature>
<keyword evidence="1" id="KW-1133">Transmembrane helix</keyword>
<dbReference type="Proteomes" id="UP000184038">
    <property type="component" value="Unassembled WGS sequence"/>
</dbReference>
<dbReference type="GO" id="GO:0006629">
    <property type="term" value="P:lipid metabolic process"/>
    <property type="evidence" value="ECO:0007669"/>
    <property type="project" value="InterPro"/>
</dbReference>
<dbReference type="AlphaFoldDB" id="A0A1M7M3V6"/>
<organism evidence="3 4">
    <name type="scientific">Anaerosporobacter mobilis DSM 15930</name>
    <dbReference type="NCBI Taxonomy" id="1120996"/>
    <lineage>
        <taxon>Bacteria</taxon>
        <taxon>Bacillati</taxon>
        <taxon>Bacillota</taxon>
        <taxon>Clostridia</taxon>
        <taxon>Lachnospirales</taxon>
        <taxon>Lachnospiraceae</taxon>
        <taxon>Anaerosporobacter</taxon>
    </lineage>
</organism>
<name>A0A1M7M3V6_9FIRM</name>
<dbReference type="PROSITE" id="PS51704">
    <property type="entry name" value="GP_PDE"/>
    <property type="match status" value="1"/>
</dbReference>
<keyword evidence="1" id="KW-0472">Membrane</keyword>
<gene>
    <name evidence="3" type="ORF">SAMN02746066_03600</name>
</gene>
<feature type="transmembrane region" description="Helical" evidence="1">
    <location>
        <begin position="181"/>
        <end position="202"/>
    </location>
</feature>
<proteinExistence type="predicted"/>
<feature type="transmembrane region" description="Helical" evidence="1">
    <location>
        <begin position="82"/>
        <end position="110"/>
    </location>
</feature>
<feature type="transmembrane region" description="Helical" evidence="1">
    <location>
        <begin position="284"/>
        <end position="307"/>
    </location>
</feature>
<dbReference type="CDD" id="cd08579">
    <property type="entry name" value="GDPD_memb_like"/>
    <property type="match status" value="1"/>
</dbReference>
<evidence type="ECO:0000259" key="2">
    <source>
        <dbReference type="PROSITE" id="PS51704"/>
    </source>
</evidence>
<dbReference type="PANTHER" id="PTHR46211:SF8">
    <property type="entry name" value="PHOSPHODIESTERASE"/>
    <property type="match status" value="1"/>
</dbReference>
<feature type="transmembrane region" description="Helical" evidence="1">
    <location>
        <begin position="337"/>
        <end position="357"/>
    </location>
</feature>
<feature type="transmembrane region" description="Helical" evidence="1">
    <location>
        <begin position="35"/>
        <end position="62"/>
    </location>
</feature>
<dbReference type="Pfam" id="PF10110">
    <property type="entry name" value="GPDPase_memb"/>
    <property type="match status" value="1"/>
</dbReference>
<evidence type="ECO:0000256" key="1">
    <source>
        <dbReference type="SAM" id="Phobius"/>
    </source>
</evidence>
<dbReference type="EMBL" id="FRCP01000019">
    <property type="protein sequence ID" value="SHM85359.1"/>
    <property type="molecule type" value="Genomic_DNA"/>
</dbReference>
<dbReference type="InterPro" id="IPR030395">
    <property type="entry name" value="GP_PDE_dom"/>
</dbReference>
<dbReference type="InterPro" id="IPR018476">
    <property type="entry name" value="GlyceroP-diester-Pdiesterase_M"/>
</dbReference>
<dbReference type="RefSeq" id="WP_073289836.1">
    <property type="nucleotide sequence ID" value="NZ_FRCP01000019.1"/>
</dbReference>
<dbReference type="Pfam" id="PF03009">
    <property type="entry name" value="GDPD"/>
    <property type="match status" value="1"/>
</dbReference>
<keyword evidence="4" id="KW-1185">Reference proteome</keyword>
<protein>
    <submittedName>
        <fullName evidence="3">Glycerophosphoryl diester phosphodiesterase</fullName>
    </submittedName>
</protein>
<dbReference type="OrthoDB" id="384721at2"/>
<evidence type="ECO:0000313" key="4">
    <source>
        <dbReference type="Proteomes" id="UP000184038"/>
    </source>
</evidence>
<dbReference type="InterPro" id="IPR017946">
    <property type="entry name" value="PLC-like_Pdiesterase_TIM-brl"/>
</dbReference>
<dbReference type="PANTHER" id="PTHR46211">
    <property type="entry name" value="GLYCEROPHOSPHORYL DIESTER PHOSPHODIESTERASE"/>
    <property type="match status" value="1"/>
</dbReference>
<dbReference type="STRING" id="1120996.SAMN02746066_03600"/>
<feature type="transmembrane region" description="Helical" evidence="1">
    <location>
        <begin position="143"/>
        <end position="161"/>
    </location>
</feature>
<keyword evidence="1" id="KW-0812">Transmembrane</keyword>